<evidence type="ECO:0000313" key="2">
    <source>
        <dbReference type="Proteomes" id="UP000809243"/>
    </source>
</evidence>
<accession>A0A939C6X3</accession>
<evidence type="ECO:0000313" key="1">
    <source>
        <dbReference type="EMBL" id="MBN2067938.1"/>
    </source>
</evidence>
<name>A0A939C6X3_9ARCH</name>
<dbReference type="Proteomes" id="UP000809243">
    <property type="component" value="Unassembled WGS sequence"/>
</dbReference>
<dbReference type="InterPro" id="IPR014729">
    <property type="entry name" value="Rossmann-like_a/b/a_fold"/>
</dbReference>
<dbReference type="PANTHER" id="PTHR43169">
    <property type="entry name" value="EXSB FAMILY PROTEIN"/>
    <property type="match status" value="1"/>
</dbReference>
<dbReference type="AlphaFoldDB" id="A0A939C6X3"/>
<reference evidence="1" key="1">
    <citation type="submission" date="2021-01" db="EMBL/GenBank/DDBJ databases">
        <title>Active Sulfur Cycling in an Early Earth Analoge.</title>
        <authorList>
            <person name="Hahn C.R."/>
            <person name="Youssef N.H."/>
            <person name="Elshahed M."/>
        </authorList>
    </citation>
    <scope>NUCLEOTIDE SEQUENCE</scope>
    <source>
        <strain evidence="1">Zod_Metabat.1151</strain>
    </source>
</reference>
<organism evidence="1 2">
    <name type="scientific">Candidatus Iainarchaeum sp</name>
    <dbReference type="NCBI Taxonomy" id="3101447"/>
    <lineage>
        <taxon>Archaea</taxon>
        <taxon>Candidatus Iainarchaeota</taxon>
        <taxon>Candidatus Iainarchaeia</taxon>
        <taxon>Candidatus Iainarchaeales</taxon>
        <taxon>Candidatus Iainarchaeaceae</taxon>
        <taxon>Candidatus Iainarchaeum</taxon>
    </lineage>
</organism>
<dbReference type="InterPro" id="IPR052188">
    <property type="entry name" value="Ni-pincer_cofactor_biosynth"/>
</dbReference>
<gene>
    <name evidence="1" type="ORF">JW744_05715</name>
</gene>
<proteinExistence type="predicted"/>
<dbReference type="Gene3D" id="3.40.50.620">
    <property type="entry name" value="HUPs"/>
    <property type="match status" value="1"/>
</dbReference>
<dbReference type="InterPro" id="IPR020022">
    <property type="entry name" value="N-acetyl_sugar_amidoTrfase"/>
</dbReference>
<dbReference type="EMBL" id="JAFGDB010000101">
    <property type="protein sequence ID" value="MBN2067938.1"/>
    <property type="molecule type" value="Genomic_DNA"/>
</dbReference>
<dbReference type="PANTHER" id="PTHR43169:SF2">
    <property type="entry name" value="NAD_GMP SYNTHASE DOMAIN-CONTAINING PROTEIN"/>
    <property type="match status" value="1"/>
</dbReference>
<comment type="caution">
    <text evidence="1">The sequence shown here is derived from an EMBL/GenBank/DDBJ whole genome shotgun (WGS) entry which is preliminary data.</text>
</comment>
<dbReference type="SUPFAM" id="SSF52402">
    <property type="entry name" value="Adenine nucleotide alpha hydrolases-like"/>
    <property type="match status" value="1"/>
</dbReference>
<dbReference type="CDD" id="cd01996">
    <property type="entry name" value="AANH_WbpG-like"/>
    <property type="match status" value="1"/>
</dbReference>
<protein>
    <submittedName>
        <fullName evidence="1">N-acetyl sugar amidotransferase</fullName>
    </submittedName>
</protein>
<sequence length="406" mass="47655">MRYCTRCVYPETSAIKMTFDEEGVCSGCRVAEEKEKINWDERKERLRQILEKYRSKDGKNYDCIVPVSGGKDSTFQTYLIKEVFGMNPLLVTFNHEFNTRKGIRNLANLVEKAGVDHIRFTPNPKLIRKLARLSMRKMGDMCWHCHSGIFTYPVQIAVKFKIPLIIWGEHGWSDLAGMYSHNDLVEMTQRCRREWGLRGFEASDMVDNEEGISMEDLKPFTYPTDKEIESVGVRGIYISNYINWNAKKQTEKMIELYDFETAEQERTYNCYENVECFHCGGSHDYLKWLKFGYGRATDHASQDIRLGRMTREQGIDMVEKYDGKRPSDLDIILRYLGMDEEEFVACVDNMRDPRAWGKNDKNEWYLKDPVGNHRNDPGVEDVRLPVKERNDFILTSKWKEDKHVLM</sequence>
<dbReference type="NCBIfam" id="TIGR03573">
    <property type="entry name" value="WbuX"/>
    <property type="match status" value="1"/>
</dbReference>